<comment type="caution">
    <text evidence="9">The sequence shown here is derived from an EMBL/GenBank/DDBJ whole genome shotgun (WGS) entry which is preliminary data.</text>
</comment>
<dbReference type="OrthoDB" id="8962112at2"/>
<evidence type="ECO:0000313" key="10">
    <source>
        <dbReference type="Proteomes" id="UP000235777"/>
    </source>
</evidence>
<evidence type="ECO:0000256" key="7">
    <source>
        <dbReference type="ARBA" id="ARBA00024033"/>
    </source>
</evidence>
<proteinExistence type="inferred from homology"/>
<dbReference type="EMBL" id="PNYC01000001">
    <property type="protein sequence ID" value="PMS38656.1"/>
    <property type="molecule type" value="Genomic_DNA"/>
</dbReference>
<evidence type="ECO:0000256" key="3">
    <source>
        <dbReference type="ARBA" id="ARBA00022679"/>
    </source>
</evidence>
<dbReference type="GO" id="GO:0016758">
    <property type="term" value="F:hexosyltransferase activity"/>
    <property type="evidence" value="ECO:0007669"/>
    <property type="project" value="InterPro"/>
</dbReference>
<feature type="transmembrane region" description="Helical" evidence="8">
    <location>
        <begin position="372"/>
        <end position="389"/>
    </location>
</feature>
<name>A0A2N7XA67_9BURK</name>
<keyword evidence="5 8" id="KW-1133">Transmembrane helix</keyword>
<feature type="transmembrane region" description="Helical" evidence="8">
    <location>
        <begin position="178"/>
        <end position="202"/>
    </location>
</feature>
<dbReference type="RefSeq" id="WP_102606723.1">
    <property type="nucleotide sequence ID" value="NZ_KB890165.1"/>
</dbReference>
<keyword evidence="2" id="KW-1003">Cell membrane</keyword>
<dbReference type="Pfam" id="PF09594">
    <property type="entry name" value="GT87"/>
    <property type="match status" value="1"/>
</dbReference>
<dbReference type="AlphaFoldDB" id="A0A2N7XA67"/>
<comment type="similarity">
    <text evidence="7">Belongs to the glycosyltransferase 87 family.</text>
</comment>
<gene>
    <name evidence="9" type="ORF">C0Z20_02000</name>
</gene>
<evidence type="ECO:0000256" key="1">
    <source>
        <dbReference type="ARBA" id="ARBA00004651"/>
    </source>
</evidence>
<feature type="transmembrane region" description="Helical" evidence="8">
    <location>
        <begin position="139"/>
        <end position="158"/>
    </location>
</feature>
<evidence type="ECO:0008006" key="11">
    <source>
        <dbReference type="Google" id="ProtNLM"/>
    </source>
</evidence>
<protein>
    <recommendedName>
        <fullName evidence="11">DUF2029 domain-containing protein</fullName>
    </recommendedName>
</protein>
<keyword evidence="10" id="KW-1185">Reference proteome</keyword>
<sequence>MANASRKGIPSESITFCALTALTIQTVVLANWGTHYYLLRQSTGPLLGWDFVVFWSAARVTLEHGAAMVFSPTVLHEMEAAVGHFREIGPWAYPPTFLLALIPFGLFSFATAFGLFSAAGLAVYAVALRRAVRGLDPPYMLFAAGFSGVGVALAAGQNSLLTTAAAAGATLLLDSNPILAGTCVAALAIKPQLAVLFPLALACGRKWKALAASAAWALAFATVATAILGADAWTVFAAHLPSFNQRFVEHGSTHWAAMPTVFAAARLAGASVPAAYVAQALIGVPAAAAVAYLWLCDARFELRVSALALGTLLVQPYLMYYDLAWLSLPIVMLLHDAKTVELSRIEWILVGATWLVPAQAFIAVGFDFPCHIATVVMIALLVAVVRRHLAVRRRCG</sequence>
<evidence type="ECO:0000256" key="8">
    <source>
        <dbReference type="SAM" id="Phobius"/>
    </source>
</evidence>
<comment type="subcellular location">
    <subcellularLocation>
        <location evidence="1">Cell membrane</location>
        <topology evidence="1">Multi-pass membrane protein</topology>
    </subcellularLocation>
</comment>
<reference evidence="9 10" key="1">
    <citation type="submission" date="2018-01" db="EMBL/GenBank/DDBJ databases">
        <title>Whole genome analyses suggest that Burkholderia sensu lato contains two further novel genera in the rhizoxinica-symbiotica group Mycetohabitans gen. nov., and Trinickia gen. nov.: implications for the evolution of diazotrophy and nodulation in the Burkholderiaceae.</title>
        <authorList>
            <person name="Estrada-de los Santos P."/>
            <person name="Palmer M."/>
            <person name="Chavez-Ramirez B."/>
            <person name="Beukes C."/>
            <person name="Steenkamp E.T."/>
            <person name="Hirsch A.M."/>
            <person name="Manyaka P."/>
            <person name="Maluk M."/>
            <person name="Lafos M."/>
            <person name="Crook M."/>
            <person name="Gross E."/>
            <person name="Simon M.F."/>
            <person name="Bueno dos Reis Junior F."/>
            <person name="Poole P.S."/>
            <person name="Venter S.N."/>
            <person name="James E.K."/>
        </authorList>
    </citation>
    <scope>NUCLEOTIDE SEQUENCE [LARGE SCALE GENOMIC DNA]</scope>
    <source>
        <strain evidence="9 10">JPY 581</strain>
    </source>
</reference>
<organism evidence="9 10">
    <name type="scientific">Trinickia symbiotica</name>
    <dbReference type="NCBI Taxonomy" id="863227"/>
    <lineage>
        <taxon>Bacteria</taxon>
        <taxon>Pseudomonadati</taxon>
        <taxon>Pseudomonadota</taxon>
        <taxon>Betaproteobacteria</taxon>
        <taxon>Burkholderiales</taxon>
        <taxon>Burkholderiaceae</taxon>
        <taxon>Trinickia</taxon>
    </lineage>
</organism>
<evidence type="ECO:0000313" key="9">
    <source>
        <dbReference type="EMBL" id="PMS38656.1"/>
    </source>
</evidence>
<keyword evidence="4 8" id="KW-0812">Transmembrane</keyword>
<dbReference type="GO" id="GO:0005886">
    <property type="term" value="C:plasma membrane"/>
    <property type="evidence" value="ECO:0007669"/>
    <property type="project" value="UniProtKB-SubCell"/>
</dbReference>
<accession>A0A2N7XA67</accession>
<dbReference type="Proteomes" id="UP000235777">
    <property type="component" value="Unassembled WGS sequence"/>
</dbReference>
<evidence type="ECO:0000256" key="6">
    <source>
        <dbReference type="ARBA" id="ARBA00023136"/>
    </source>
</evidence>
<dbReference type="STRING" id="863227.GCA_000373005_00854"/>
<evidence type="ECO:0000256" key="2">
    <source>
        <dbReference type="ARBA" id="ARBA00022475"/>
    </source>
</evidence>
<feature type="transmembrane region" description="Helical" evidence="8">
    <location>
        <begin position="214"/>
        <end position="240"/>
    </location>
</feature>
<feature type="transmembrane region" description="Helical" evidence="8">
    <location>
        <begin position="97"/>
        <end position="127"/>
    </location>
</feature>
<evidence type="ECO:0000256" key="5">
    <source>
        <dbReference type="ARBA" id="ARBA00022989"/>
    </source>
</evidence>
<dbReference type="InterPro" id="IPR018584">
    <property type="entry name" value="GT87"/>
</dbReference>
<keyword evidence="6 8" id="KW-0472">Membrane</keyword>
<keyword evidence="3" id="KW-0808">Transferase</keyword>
<evidence type="ECO:0000256" key="4">
    <source>
        <dbReference type="ARBA" id="ARBA00022692"/>
    </source>
</evidence>
<feature type="transmembrane region" description="Helical" evidence="8">
    <location>
        <begin position="276"/>
        <end position="295"/>
    </location>
</feature>